<dbReference type="RefSeq" id="WP_378570816.1">
    <property type="nucleotide sequence ID" value="NZ_JBHSFQ010000001.1"/>
</dbReference>
<organism evidence="2 3">
    <name type="scientific">Nocardiopsis mangrovi</name>
    <dbReference type="NCBI Taxonomy" id="1179818"/>
    <lineage>
        <taxon>Bacteria</taxon>
        <taxon>Bacillati</taxon>
        <taxon>Actinomycetota</taxon>
        <taxon>Actinomycetes</taxon>
        <taxon>Streptosporangiales</taxon>
        <taxon>Nocardiopsidaceae</taxon>
        <taxon>Nocardiopsis</taxon>
    </lineage>
</organism>
<reference evidence="3" key="1">
    <citation type="journal article" date="2019" name="Int. J. Syst. Evol. Microbiol.">
        <title>The Global Catalogue of Microorganisms (GCM) 10K type strain sequencing project: providing services to taxonomists for standard genome sequencing and annotation.</title>
        <authorList>
            <consortium name="The Broad Institute Genomics Platform"/>
            <consortium name="The Broad Institute Genome Sequencing Center for Infectious Disease"/>
            <person name="Wu L."/>
            <person name="Ma J."/>
        </authorList>
    </citation>
    <scope>NUCLEOTIDE SEQUENCE [LARGE SCALE GENOMIC DNA]</scope>
    <source>
        <strain evidence="3">XZYJ18</strain>
    </source>
</reference>
<proteinExistence type="predicted"/>
<evidence type="ECO:0000313" key="3">
    <source>
        <dbReference type="Proteomes" id="UP001595923"/>
    </source>
</evidence>
<dbReference type="InterPro" id="IPR007278">
    <property type="entry name" value="DUF397"/>
</dbReference>
<comment type="caution">
    <text evidence="2">The sequence shown here is derived from an EMBL/GenBank/DDBJ whole genome shotgun (WGS) entry which is preliminary data.</text>
</comment>
<dbReference type="Pfam" id="PF04149">
    <property type="entry name" value="DUF397"/>
    <property type="match status" value="1"/>
</dbReference>
<protein>
    <submittedName>
        <fullName evidence="2">DUF397 domain-containing protein</fullName>
    </submittedName>
</protein>
<evidence type="ECO:0000313" key="2">
    <source>
        <dbReference type="EMBL" id="MFC4560578.1"/>
    </source>
</evidence>
<sequence>MRSRRAPEWHKSSYSGAQGSCVEVTESALVRVRDTQNRALATLAFPSDEWRAFLADIDSL</sequence>
<feature type="domain" description="DUF397" evidence="1">
    <location>
        <begin position="8"/>
        <end position="57"/>
    </location>
</feature>
<name>A0ABV9DSJ0_9ACTN</name>
<gene>
    <name evidence="2" type="ORF">ACFO4E_01780</name>
</gene>
<keyword evidence="3" id="KW-1185">Reference proteome</keyword>
<dbReference type="EMBL" id="JBHSFQ010000001">
    <property type="protein sequence ID" value="MFC4560578.1"/>
    <property type="molecule type" value="Genomic_DNA"/>
</dbReference>
<accession>A0ABV9DSJ0</accession>
<dbReference type="Proteomes" id="UP001595923">
    <property type="component" value="Unassembled WGS sequence"/>
</dbReference>
<evidence type="ECO:0000259" key="1">
    <source>
        <dbReference type="Pfam" id="PF04149"/>
    </source>
</evidence>